<organism evidence="1 2">
    <name type="scientific">Chamaesiphon minutus (strain ATCC 27169 / PCC 6605)</name>
    <dbReference type="NCBI Taxonomy" id="1173020"/>
    <lineage>
        <taxon>Bacteria</taxon>
        <taxon>Bacillati</taxon>
        <taxon>Cyanobacteriota</taxon>
        <taxon>Cyanophyceae</taxon>
        <taxon>Gomontiellales</taxon>
        <taxon>Chamaesiphonaceae</taxon>
        <taxon>Chamaesiphon</taxon>
    </lineage>
</organism>
<reference evidence="1 2" key="1">
    <citation type="submission" date="2012-05" db="EMBL/GenBank/DDBJ databases">
        <title>Finished chromosome of genome of Chamaesiphon sp. PCC 6605.</title>
        <authorList>
            <consortium name="US DOE Joint Genome Institute"/>
            <person name="Gugger M."/>
            <person name="Coursin T."/>
            <person name="Rippka R."/>
            <person name="Tandeau De Marsac N."/>
            <person name="Huntemann M."/>
            <person name="Wei C.-L."/>
            <person name="Han J."/>
            <person name="Detter J.C."/>
            <person name="Han C."/>
            <person name="Tapia R."/>
            <person name="Chen A."/>
            <person name="Kyrpides N."/>
            <person name="Mavromatis K."/>
            <person name="Markowitz V."/>
            <person name="Szeto E."/>
            <person name="Ivanova N."/>
            <person name="Pagani I."/>
            <person name="Pati A."/>
            <person name="Goodwin L."/>
            <person name="Nordberg H.P."/>
            <person name="Cantor M.N."/>
            <person name="Hua S.X."/>
            <person name="Woyke T."/>
            <person name="Kerfeld C.A."/>
        </authorList>
    </citation>
    <scope>NUCLEOTIDE SEQUENCE [LARGE SCALE GENOMIC DNA]</scope>
    <source>
        <strain evidence="2">ATCC 27169 / PCC 6605</strain>
    </source>
</reference>
<protein>
    <submittedName>
        <fullName evidence="1">Uncharacterized protein</fullName>
    </submittedName>
</protein>
<accession>K9UBN3</accession>
<dbReference type="OrthoDB" id="9837424at2"/>
<dbReference type="Proteomes" id="UP000010366">
    <property type="component" value="Chromosome"/>
</dbReference>
<gene>
    <name evidence="1" type="ORF">Cha6605_1001</name>
</gene>
<dbReference type="RefSeq" id="WP_015158430.1">
    <property type="nucleotide sequence ID" value="NC_019697.1"/>
</dbReference>
<evidence type="ECO:0000313" key="2">
    <source>
        <dbReference type="Proteomes" id="UP000010366"/>
    </source>
</evidence>
<dbReference type="EMBL" id="CP003600">
    <property type="protein sequence ID" value="AFY92240.1"/>
    <property type="molecule type" value="Genomic_DNA"/>
</dbReference>
<proteinExistence type="predicted"/>
<evidence type="ECO:0000313" key="1">
    <source>
        <dbReference type="EMBL" id="AFY92240.1"/>
    </source>
</evidence>
<dbReference type="KEGG" id="cmp:Cha6605_1001"/>
<keyword evidence="2" id="KW-1185">Reference proteome</keyword>
<dbReference type="AlphaFoldDB" id="K9UBN3"/>
<sequence>MDKNKLTVMACSGSILAAALLTDPSYAIPLQNSGDSNRQIINGSSISENRVNTLQSIEDGISPLNYERRLQQTAIAKFGCGCTNCVTTIRQELKSGELAI</sequence>
<name>K9UBN3_CHAP6</name>
<dbReference type="HOGENOM" id="CLU_2300761_0_0_3"/>